<evidence type="ECO:0008006" key="4">
    <source>
        <dbReference type="Google" id="ProtNLM"/>
    </source>
</evidence>
<sequence>MAGSSYVALKRKGWSNLEQYSERLEALLYKTQRLQRSSPWPSHTSALLPACRDPHRPPDMRVLCVVFAVLLLFSMAAPGYGQKKGFCAGYCSYSCAKTDEWTFHQTCGKMYCCIPPPKKGK</sequence>
<keyword evidence="3" id="KW-1185">Reference proteome</keyword>
<organism evidence="2 3">
    <name type="scientific">Anas zonorhyncha</name>
    <name type="common">Eastern spot-billed duck</name>
    <dbReference type="NCBI Taxonomy" id="75864"/>
    <lineage>
        <taxon>Eukaryota</taxon>
        <taxon>Metazoa</taxon>
        <taxon>Chordata</taxon>
        <taxon>Craniata</taxon>
        <taxon>Vertebrata</taxon>
        <taxon>Euteleostomi</taxon>
        <taxon>Archelosauria</taxon>
        <taxon>Archosauria</taxon>
        <taxon>Dinosauria</taxon>
        <taxon>Saurischia</taxon>
        <taxon>Theropoda</taxon>
        <taxon>Coelurosauria</taxon>
        <taxon>Aves</taxon>
        <taxon>Neognathae</taxon>
        <taxon>Galloanserae</taxon>
        <taxon>Anseriformes</taxon>
        <taxon>Anatidae</taxon>
        <taxon>Anatinae</taxon>
        <taxon>Anas</taxon>
    </lineage>
</organism>
<evidence type="ECO:0000313" key="2">
    <source>
        <dbReference type="Ensembl" id="ENSAZOP00000023603.1"/>
    </source>
</evidence>
<proteinExistence type="predicted"/>
<evidence type="ECO:0000313" key="3">
    <source>
        <dbReference type="Proteomes" id="UP000694549"/>
    </source>
</evidence>
<dbReference type="Ensembl" id="ENSAZOT00000025336.1">
    <property type="protein sequence ID" value="ENSAZOP00000023603.1"/>
    <property type="gene ID" value="ENSAZOG00000015239.1"/>
</dbReference>
<name>A0A8B9VGT0_9AVES</name>
<dbReference type="AlphaFoldDB" id="A0A8B9VGT0"/>
<keyword evidence="1" id="KW-0472">Membrane</keyword>
<keyword evidence="1" id="KW-0812">Transmembrane</keyword>
<feature type="transmembrane region" description="Helical" evidence="1">
    <location>
        <begin position="62"/>
        <end position="81"/>
    </location>
</feature>
<reference evidence="2" key="2">
    <citation type="submission" date="2025-09" db="UniProtKB">
        <authorList>
            <consortium name="Ensembl"/>
        </authorList>
    </citation>
    <scope>IDENTIFICATION</scope>
</reference>
<dbReference type="Proteomes" id="UP000694549">
    <property type="component" value="Unplaced"/>
</dbReference>
<keyword evidence="1" id="KW-1133">Transmembrane helix</keyword>
<reference evidence="2" key="1">
    <citation type="submission" date="2025-08" db="UniProtKB">
        <authorList>
            <consortium name="Ensembl"/>
        </authorList>
    </citation>
    <scope>IDENTIFICATION</scope>
</reference>
<evidence type="ECO:0000256" key="1">
    <source>
        <dbReference type="SAM" id="Phobius"/>
    </source>
</evidence>
<protein>
    <recommendedName>
        <fullName evidence="4">Beta-defensin</fullName>
    </recommendedName>
</protein>
<dbReference type="Gene3D" id="3.10.360.10">
    <property type="entry name" value="Antimicrobial Peptide, Beta-defensin 2, Chain A"/>
    <property type="match status" value="1"/>
</dbReference>
<accession>A0A8B9VGT0</accession>